<keyword evidence="3" id="KW-1185">Reference proteome</keyword>
<reference evidence="2" key="1">
    <citation type="submission" date="2010-07" db="EMBL/GenBank/DDBJ databases">
        <authorList>
            <person name="Muzny D."/>
            <person name="Qin X."/>
            <person name="Deng J."/>
            <person name="Jiang H."/>
            <person name="Liu Y."/>
            <person name="Qu J."/>
            <person name="Song X.-Z."/>
            <person name="Zhang L."/>
            <person name="Thornton R."/>
            <person name="Coyle M."/>
            <person name="Francisco L."/>
            <person name="Jackson L."/>
            <person name="Javaid M."/>
            <person name="Korchina V."/>
            <person name="Kovar C."/>
            <person name="Mata R."/>
            <person name="Mathew T."/>
            <person name="Ngo R."/>
            <person name="Nguyen L."/>
            <person name="Nguyen N."/>
            <person name="Okwuonu G."/>
            <person name="Ongeri F."/>
            <person name="Pham C."/>
            <person name="Simmons D."/>
            <person name="Wilczek-Boney K."/>
            <person name="Hale W."/>
            <person name="Jakkamsetti A."/>
            <person name="Pham P."/>
            <person name="Ruth R."/>
            <person name="San Lucas F."/>
            <person name="Warren J."/>
            <person name="Zhang J."/>
            <person name="Zhao Z."/>
            <person name="Zhou C."/>
            <person name="Zhu D."/>
            <person name="Lee S."/>
            <person name="Bess C."/>
            <person name="Blankenburg K."/>
            <person name="Forbes L."/>
            <person name="Fu Q."/>
            <person name="Gubbala S."/>
            <person name="Hirani K."/>
            <person name="Jayaseelan J.C."/>
            <person name="Lara F."/>
            <person name="Munidasa M."/>
            <person name="Palculict T."/>
            <person name="Patil S."/>
            <person name="Pu L.-L."/>
            <person name="Saada N."/>
            <person name="Tang L."/>
            <person name="Weissenberger G."/>
            <person name="Zhu Y."/>
            <person name="Hemphill L."/>
            <person name="Shang Y."/>
            <person name="Youmans B."/>
            <person name="Ayvaz T."/>
            <person name="Ross M."/>
            <person name="Santibanez J."/>
            <person name="Aqrawi P."/>
            <person name="Gross S."/>
            <person name="Joshi V."/>
            <person name="Fowler G."/>
            <person name="Nazareth L."/>
            <person name="Reid J."/>
            <person name="Worley K."/>
            <person name="Petrosino J."/>
            <person name="Highlander S."/>
            <person name="Gibbs R."/>
        </authorList>
    </citation>
    <scope>NUCLEOTIDE SEQUENCE [LARGE SCALE GENOMIC DNA]</scope>
    <source>
        <strain evidence="2">DSM 16973</strain>
    </source>
</reference>
<dbReference type="eggNOG" id="ENOG5030NJ7">
    <property type="taxonomic scope" value="Bacteria"/>
</dbReference>
<feature type="chain" id="PRO_5003138273" description="DUF4468 domain-containing protein" evidence="1">
    <location>
        <begin position="22"/>
        <end position="224"/>
    </location>
</feature>
<name>E0NTL7_9BACT</name>
<feature type="signal peptide" evidence="1">
    <location>
        <begin position="1"/>
        <end position="21"/>
    </location>
</feature>
<evidence type="ECO:0000313" key="3">
    <source>
        <dbReference type="Proteomes" id="UP000004394"/>
    </source>
</evidence>
<dbReference type="OrthoDB" id="1065710at2"/>
<keyword evidence="1" id="KW-0732">Signal</keyword>
<dbReference type="AlphaFoldDB" id="E0NTL7"/>
<evidence type="ECO:0000313" key="2">
    <source>
        <dbReference type="EMBL" id="EFM01400.1"/>
    </source>
</evidence>
<dbReference type="HOGENOM" id="CLU_1208915_0_0_10"/>
<proteinExistence type="predicted"/>
<gene>
    <name evidence="2" type="ORF">HMPREF0658_1519</name>
</gene>
<sequence length="224" mass="25401">MKLKLFATLLLSMLCLAPALAKKKPDVKCVLTLNDGKKVEGWYMKASYGTYGPENVKNMDEITITATKGGKDGTTYHANDVKKLVCTNEETGDVKEYWSLYAIKALTHPENMKPSGHKYFWLVVYQGKYVTGFLSVSSWTYGTMGRETSTPCSYCIDGDNIAVTFFVPTNAITIGLRANLKYRFKRFPKMVDYLDSKELKLKEIKKDPFVLLEQLDRILSNEQL</sequence>
<dbReference type="Proteomes" id="UP000004394">
    <property type="component" value="Unassembled WGS sequence"/>
</dbReference>
<accession>E0NTL7</accession>
<evidence type="ECO:0008006" key="4">
    <source>
        <dbReference type="Google" id="ProtNLM"/>
    </source>
</evidence>
<protein>
    <recommendedName>
        <fullName evidence="4">DUF4468 domain-containing protein</fullName>
    </recommendedName>
</protein>
<evidence type="ECO:0000256" key="1">
    <source>
        <dbReference type="SAM" id="SignalP"/>
    </source>
</evidence>
<dbReference type="RefSeq" id="WP_006949671.1">
    <property type="nucleotide sequence ID" value="NZ_BAJI01000002.1"/>
</dbReference>
<organism evidence="2 3">
    <name type="scientific">Hoylesella marshii DSM 16973 = JCM 13450</name>
    <dbReference type="NCBI Taxonomy" id="862515"/>
    <lineage>
        <taxon>Bacteria</taxon>
        <taxon>Pseudomonadati</taxon>
        <taxon>Bacteroidota</taxon>
        <taxon>Bacteroidia</taxon>
        <taxon>Bacteroidales</taxon>
        <taxon>Prevotellaceae</taxon>
        <taxon>Hoylesella</taxon>
    </lineage>
</organism>
<dbReference type="BioCyc" id="PMAR862515-HMP:GMOO-1543-MONOMER"/>
<dbReference type="EMBL" id="AEEI01000050">
    <property type="protein sequence ID" value="EFM01400.1"/>
    <property type="molecule type" value="Genomic_DNA"/>
</dbReference>
<comment type="caution">
    <text evidence="2">The sequence shown here is derived from an EMBL/GenBank/DDBJ whole genome shotgun (WGS) entry which is preliminary data.</text>
</comment>